<organism evidence="3 4">
    <name type="scientific">Mycetomoellerius zeteki</name>
    <dbReference type="NCBI Taxonomy" id="64791"/>
    <lineage>
        <taxon>Eukaryota</taxon>
        <taxon>Metazoa</taxon>
        <taxon>Ecdysozoa</taxon>
        <taxon>Arthropoda</taxon>
        <taxon>Hexapoda</taxon>
        <taxon>Insecta</taxon>
        <taxon>Pterygota</taxon>
        <taxon>Neoptera</taxon>
        <taxon>Endopterygota</taxon>
        <taxon>Hymenoptera</taxon>
        <taxon>Apocrita</taxon>
        <taxon>Aculeata</taxon>
        <taxon>Formicoidea</taxon>
        <taxon>Formicidae</taxon>
        <taxon>Myrmicinae</taxon>
        <taxon>Mycetomoellerius</taxon>
    </lineage>
</organism>
<name>A0A151XIF6_9HYME</name>
<evidence type="ECO:0000313" key="4">
    <source>
        <dbReference type="Proteomes" id="UP000075809"/>
    </source>
</evidence>
<protein>
    <recommendedName>
        <fullName evidence="2">Integrase zinc-binding domain-containing protein</fullName>
    </recommendedName>
</protein>
<evidence type="ECO:0000256" key="1">
    <source>
        <dbReference type="SAM" id="MobiDB-lite"/>
    </source>
</evidence>
<feature type="domain" description="Integrase zinc-binding" evidence="2">
    <location>
        <begin position="303"/>
        <end position="351"/>
    </location>
</feature>
<feature type="region of interest" description="Disordered" evidence="1">
    <location>
        <begin position="101"/>
        <end position="152"/>
    </location>
</feature>
<dbReference type="Proteomes" id="UP000075809">
    <property type="component" value="Unassembled WGS sequence"/>
</dbReference>
<evidence type="ECO:0000313" key="3">
    <source>
        <dbReference type="EMBL" id="KYQ60095.1"/>
    </source>
</evidence>
<feature type="region of interest" description="Disordered" evidence="1">
    <location>
        <begin position="67"/>
        <end position="87"/>
    </location>
</feature>
<dbReference type="STRING" id="64791.A0A151XIF6"/>
<feature type="compositionally biased region" description="Acidic residues" evidence="1">
    <location>
        <begin position="131"/>
        <end position="146"/>
    </location>
</feature>
<feature type="non-terminal residue" evidence="3">
    <location>
        <position position="1"/>
    </location>
</feature>
<gene>
    <name evidence="3" type="ORF">ALC60_00857</name>
</gene>
<dbReference type="Pfam" id="PF17921">
    <property type="entry name" value="Integrase_H2C2"/>
    <property type="match status" value="1"/>
</dbReference>
<dbReference type="AlphaFoldDB" id="A0A151XIF6"/>
<dbReference type="Gene3D" id="1.10.340.70">
    <property type="match status" value="1"/>
</dbReference>
<dbReference type="EMBL" id="KQ982089">
    <property type="protein sequence ID" value="KYQ60095.1"/>
    <property type="molecule type" value="Genomic_DNA"/>
</dbReference>
<sequence>NQKVAVGYVPRLRVGDDIYVGDAVVTNRDGKAYIKIINTSEEDKKLIVPRVQLQEINYIAENQRNDLTKHINTQPTSNEHSKDIHDDNEKLDTIPALMDETNEQHDSSDEDSDEINDIESVDSSDNSNSDNDNDDSNNNTEDETTLFDETNIPYELNKKRKITFHTSRENISNRKDNLVIFVSPLGEPYDKGAHALLDAQLFPKLTDVTVARARPTPYKRYHIIALAVNNKVSEVVERETIKEVMYSLLDVTKELGLESFSICQGDVGSVPWTRIRENICEILDNTGITITICKNEIITPRQEQWQGIIHEHHTSAIGGHKGVTKMYKRIYENYYWPRMKVHIQQYIRNCRNAN</sequence>
<keyword evidence="4" id="KW-1185">Reference proteome</keyword>
<evidence type="ECO:0000259" key="2">
    <source>
        <dbReference type="Pfam" id="PF17921"/>
    </source>
</evidence>
<accession>A0A151XIF6</accession>
<feature type="compositionally biased region" description="Acidic residues" evidence="1">
    <location>
        <begin position="108"/>
        <end position="122"/>
    </location>
</feature>
<dbReference type="InterPro" id="IPR041588">
    <property type="entry name" value="Integrase_H2C2"/>
</dbReference>
<proteinExistence type="predicted"/>
<reference evidence="3 4" key="1">
    <citation type="submission" date="2015-09" db="EMBL/GenBank/DDBJ databases">
        <title>Trachymyrmex zeteki WGS genome.</title>
        <authorList>
            <person name="Nygaard S."/>
            <person name="Hu H."/>
            <person name="Boomsma J."/>
            <person name="Zhang G."/>
        </authorList>
    </citation>
    <scope>NUCLEOTIDE SEQUENCE [LARGE SCALE GENOMIC DNA]</scope>
    <source>
        <strain evidence="3">Tzet28-1</strain>
        <tissue evidence="3">Whole body</tissue>
    </source>
</reference>